<feature type="transmembrane region" description="Helical" evidence="1">
    <location>
        <begin position="33"/>
        <end position="55"/>
    </location>
</feature>
<evidence type="ECO:0008006" key="4">
    <source>
        <dbReference type="Google" id="ProtNLM"/>
    </source>
</evidence>
<name>A0A938BMD7_9BACT</name>
<comment type="caution">
    <text evidence="2">The sequence shown here is derived from an EMBL/GenBank/DDBJ whole genome shotgun (WGS) entry which is preliminary data.</text>
</comment>
<dbReference type="AlphaFoldDB" id="A0A938BMD7"/>
<organism evidence="2 3">
    <name type="scientific">Candidatus Tanganyikabacteria bacterium</name>
    <dbReference type="NCBI Taxonomy" id="2961651"/>
    <lineage>
        <taxon>Bacteria</taxon>
        <taxon>Bacillati</taxon>
        <taxon>Candidatus Sericytochromatia</taxon>
        <taxon>Candidatus Tanganyikabacteria</taxon>
    </lineage>
</organism>
<sequence>MAIDLALLAPEILVTFLALAVIAWDWVTKDKRILGHVSLFGLIVTSGVLIGQMVADAGT</sequence>
<evidence type="ECO:0000313" key="3">
    <source>
        <dbReference type="Proteomes" id="UP000703893"/>
    </source>
</evidence>
<reference evidence="2 3" key="1">
    <citation type="submission" date="2019-03" db="EMBL/GenBank/DDBJ databases">
        <title>Lake Tanganyika Metagenome-Assembled Genomes (MAGs).</title>
        <authorList>
            <person name="Tran P."/>
        </authorList>
    </citation>
    <scope>NUCLEOTIDE SEQUENCE [LARGE SCALE GENOMIC DNA]</scope>
    <source>
        <strain evidence="2">K_DeepCast_65m_m2_236</strain>
    </source>
</reference>
<feature type="non-terminal residue" evidence="2">
    <location>
        <position position="59"/>
    </location>
</feature>
<keyword evidence="1" id="KW-0472">Membrane</keyword>
<feature type="transmembrane region" description="Helical" evidence="1">
    <location>
        <begin position="6"/>
        <end position="26"/>
    </location>
</feature>
<dbReference type="EMBL" id="VGJX01000137">
    <property type="protein sequence ID" value="MBM3274159.1"/>
    <property type="molecule type" value="Genomic_DNA"/>
</dbReference>
<keyword evidence="1" id="KW-0812">Transmembrane</keyword>
<dbReference type="Proteomes" id="UP000703893">
    <property type="component" value="Unassembled WGS sequence"/>
</dbReference>
<evidence type="ECO:0000256" key="1">
    <source>
        <dbReference type="SAM" id="Phobius"/>
    </source>
</evidence>
<protein>
    <recommendedName>
        <fullName evidence="4">NADH-quinone oxidoreductase subunit N</fullName>
    </recommendedName>
</protein>
<proteinExistence type="predicted"/>
<keyword evidence="1" id="KW-1133">Transmembrane helix</keyword>
<gene>
    <name evidence="2" type="ORF">FJZ00_03335</name>
</gene>
<accession>A0A938BMD7</accession>
<evidence type="ECO:0000313" key="2">
    <source>
        <dbReference type="EMBL" id="MBM3274159.1"/>
    </source>
</evidence>